<dbReference type="EMBL" id="JAALHA020000031">
    <property type="protein sequence ID" value="MDR9900140.1"/>
    <property type="molecule type" value="Genomic_DNA"/>
</dbReference>
<dbReference type="InterPro" id="IPR011990">
    <property type="entry name" value="TPR-like_helical_dom_sf"/>
</dbReference>
<protein>
    <submittedName>
        <fullName evidence="1">Tetratricopeptide repeat protein</fullName>
    </submittedName>
</protein>
<comment type="caution">
    <text evidence="1">The sequence shown here is derived from an EMBL/GenBank/DDBJ whole genome shotgun (WGS) entry which is preliminary data.</text>
</comment>
<sequence length="419" mass="47362">MAEQFKGVLNQVADTENNQRDNQSSSYLKLIEALLNCSSGEEQEILNANSNLIDAELVVQMEQVAASLAEQGNWDNANFLKSLAVQFDEQLESIITIRKRNFLLDILIEISESNNHKTREKELVYPLLVANLDKLDESLADVLCRLWTDDLSKRQEQRHDLAAGILNFSNLIQEFPLGDKAANLDISIAGYKIIANVFTRDVSAKEWATVQNSLGVAYSDRIHGDRQQNLEIALSYFRAALQVRNRKSFPADWVMTQNNMGAAFYQRLKDSRANNIERAIVCLEAALQVCVEEGLSEQWAMVQDNLGTVYGERIKGDRAENLEKALAAHKAALQVYTPEEFRDNWARTQYHLGVAYTEQIRGEPEQNLDMAIAAYETASQVFTLVREPKPRFFNSRCYTKTYSSKSITAGARAAHNPRD</sequence>
<dbReference type="RefSeq" id="WP_208341504.1">
    <property type="nucleotide sequence ID" value="NZ_JAALHA020000031.1"/>
</dbReference>
<evidence type="ECO:0000313" key="1">
    <source>
        <dbReference type="EMBL" id="MDR9900140.1"/>
    </source>
</evidence>
<evidence type="ECO:0000313" key="2">
    <source>
        <dbReference type="Proteomes" id="UP000667802"/>
    </source>
</evidence>
<dbReference type="AlphaFoldDB" id="A0AAP5MCB2"/>
<gene>
    <name evidence="1" type="ORF">G7B40_037165</name>
</gene>
<proteinExistence type="predicted"/>
<name>A0AAP5MCB2_9CYAN</name>
<dbReference type="Gene3D" id="1.25.40.10">
    <property type="entry name" value="Tetratricopeptide repeat domain"/>
    <property type="match status" value="1"/>
</dbReference>
<dbReference type="Proteomes" id="UP000667802">
    <property type="component" value="Unassembled WGS sequence"/>
</dbReference>
<dbReference type="SUPFAM" id="SSF48452">
    <property type="entry name" value="TPR-like"/>
    <property type="match status" value="1"/>
</dbReference>
<keyword evidence="2" id="KW-1185">Reference proteome</keyword>
<accession>A0AAP5MCB2</accession>
<organism evidence="1 2">
    <name type="scientific">Aetokthonos hydrillicola Thurmond2011</name>
    <dbReference type="NCBI Taxonomy" id="2712845"/>
    <lineage>
        <taxon>Bacteria</taxon>
        <taxon>Bacillati</taxon>
        <taxon>Cyanobacteriota</taxon>
        <taxon>Cyanophyceae</taxon>
        <taxon>Nostocales</taxon>
        <taxon>Hapalosiphonaceae</taxon>
        <taxon>Aetokthonos</taxon>
    </lineage>
</organism>
<reference evidence="2" key="1">
    <citation type="journal article" date="2021" name="Science">
        <title>Hunting the eagle killer: A cyanobacterial neurotoxin causes vacuolar myelinopathy.</title>
        <authorList>
            <person name="Breinlinger S."/>
            <person name="Phillips T.J."/>
            <person name="Haram B.N."/>
            <person name="Mares J."/>
            <person name="Martinez Yerena J.A."/>
            <person name="Hrouzek P."/>
            <person name="Sobotka R."/>
            <person name="Henderson W.M."/>
            <person name="Schmieder P."/>
            <person name="Williams S.M."/>
            <person name="Lauderdale J.D."/>
            <person name="Wilde H.D."/>
            <person name="Gerrin W."/>
            <person name="Kust A."/>
            <person name="Washington J.W."/>
            <person name="Wagner C."/>
            <person name="Geier B."/>
            <person name="Liebeke M."/>
            <person name="Enke H."/>
            <person name="Niedermeyer T.H.J."/>
            <person name="Wilde S.B."/>
        </authorList>
    </citation>
    <scope>NUCLEOTIDE SEQUENCE [LARGE SCALE GENOMIC DNA]</scope>
    <source>
        <strain evidence="2">Thurmond2011</strain>
    </source>
</reference>